<accession>A0A9W6MG15</accession>
<sequence>MSRYEGRRVVVTGAGSGIGRATTVRLVREGATVFAVDRDDAGLRETAGLVEDPARMLSHQADLSAEDEAVAAATAAAERLGRVDVLVNVAGILRTTPVTSLDLEDYRLIFAVNLHAPALLCRELLPHLPDDTGVIVNVTSTAATKAHPGMTGYAASKGALLSFSISLAAELAPRRIRVVPVSPGGVATPLTADKRTYAGIDLSWYARTYPLWGRPGRPEDVAAAIAFAASDDGAYLNGVELRVDGGSHS</sequence>
<reference evidence="4" key="2">
    <citation type="submission" date="2023-01" db="EMBL/GenBank/DDBJ databases">
        <authorList>
            <person name="Sun Q."/>
            <person name="Evtushenko L."/>
        </authorList>
    </citation>
    <scope>NUCLEOTIDE SEQUENCE</scope>
    <source>
        <strain evidence="4">VKM Ac-2007</strain>
    </source>
</reference>
<dbReference type="PANTHER" id="PTHR43975:SF2">
    <property type="entry name" value="EG:BACR7A4.14 PROTEIN-RELATED"/>
    <property type="match status" value="1"/>
</dbReference>
<dbReference type="SMART" id="SM00822">
    <property type="entry name" value="PKS_KR"/>
    <property type="match status" value="1"/>
</dbReference>
<dbReference type="EMBL" id="BSEV01000017">
    <property type="protein sequence ID" value="GLK12657.1"/>
    <property type="molecule type" value="Genomic_DNA"/>
</dbReference>
<evidence type="ECO:0000259" key="3">
    <source>
        <dbReference type="SMART" id="SM00822"/>
    </source>
</evidence>
<dbReference type="InterPro" id="IPR057326">
    <property type="entry name" value="KR_dom"/>
</dbReference>
<dbReference type="PANTHER" id="PTHR43975">
    <property type="entry name" value="ZGC:101858"/>
    <property type="match status" value="1"/>
</dbReference>
<dbReference type="PRINTS" id="PR00081">
    <property type="entry name" value="GDHRDH"/>
</dbReference>
<name>A0A9W6MG15_9ACTN</name>
<comment type="similarity">
    <text evidence="1">Belongs to the short-chain dehydrogenases/reductases (SDR) family.</text>
</comment>
<evidence type="ECO:0000256" key="2">
    <source>
        <dbReference type="ARBA" id="ARBA00023002"/>
    </source>
</evidence>
<dbReference type="Proteomes" id="UP001143474">
    <property type="component" value="Unassembled WGS sequence"/>
</dbReference>
<evidence type="ECO:0000256" key="1">
    <source>
        <dbReference type="ARBA" id="ARBA00006484"/>
    </source>
</evidence>
<keyword evidence="5" id="KW-1185">Reference proteome</keyword>
<dbReference type="Gene3D" id="3.40.50.720">
    <property type="entry name" value="NAD(P)-binding Rossmann-like Domain"/>
    <property type="match status" value="1"/>
</dbReference>
<dbReference type="FunFam" id="3.40.50.720:FF:000084">
    <property type="entry name" value="Short-chain dehydrogenase reductase"/>
    <property type="match status" value="1"/>
</dbReference>
<dbReference type="RefSeq" id="WP_271220970.1">
    <property type="nucleotide sequence ID" value="NZ_BAAAVD010000037.1"/>
</dbReference>
<dbReference type="Pfam" id="PF13561">
    <property type="entry name" value="adh_short_C2"/>
    <property type="match status" value="1"/>
</dbReference>
<dbReference type="PRINTS" id="PR00080">
    <property type="entry name" value="SDRFAMILY"/>
</dbReference>
<dbReference type="CDD" id="cd05233">
    <property type="entry name" value="SDR_c"/>
    <property type="match status" value="1"/>
</dbReference>
<reference evidence="4" key="1">
    <citation type="journal article" date="2014" name="Int. J. Syst. Evol. Microbiol.">
        <title>Complete genome sequence of Corynebacterium casei LMG S-19264T (=DSM 44701T), isolated from a smear-ripened cheese.</title>
        <authorList>
            <consortium name="US DOE Joint Genome Institute (JGI-PGF)"/>
            <person name="Walter F."/>
            <person name="Albersmeier A."/>
            <person name="Kalinowski J."/>
            <person name="Ruckert C."/>
        </authorList>
    </citation>
    <scope>NUCLEOTIDE SEQUENCE</scope>
    <source>
        <strain evidence="4">VKM Ac-2007</strain>
    </source>
</reference>
<organism evidence="4 5">
    <name type="scientific">Streptosporangium carneum</name>
    <dbReference type="NCBI Taxonomy" id="47481"/>
    <lineage>
        <taxon>Bacteria</taxon>
        <taxon>Bacillati</taxon>
        <taxon>Actinomycetota</taxon>
        <taxon>Actinomycetes</taxon>
        <taxon>Streptosporangiales</taxon>
        <taxon>Streptosporangiaceae</taxon>
        <taxon>Streptosporangium</taxon>
    </lineage>
</organism>
<dbReference type="InterPro" id="IPR020904">
    <property type="entry name" value="Sc_DH/Rdtase_CS"/>
</dbReference>
<comment type="caution">
    <text evidence="4">The sequence shown here is derived from an EMBL/GenBank/DDBJ whole genome shotgun (WGS) entry which is preliminary data.</text>
</comment>
<dbReference type="SUPFAM" id="SSF51735">
    <property type="entry name" value="NAD(P)-binding Rossmann-fold domains"/>
    <property type="match status" value="1"/>
</dbReference>
<keyword evidence="2" id="KW-0560">Oxidoreductase</keyword>
<dbReference type="AlphaFoldDB" id="A0A9W6MG15"/>
<protein>
    <submittedName>
        <fullName evidence="4">Oxidoreductase</fullName>
    </submittedName>
</protein>
<dbReference type="InterPro" id="IPR002347">
    <property type="entry name" value="SDR_fam"/>
</dbReference>
<proteinExistence type="inferred from homology"/>
<dbReference type="PROSITE" id="PS00061">
    <property type="entry name" value="ADH_SHORT"/>
    <property type="match status" value="1"/>
</dbReference>
<evidence type="ECO:0000313" key="4">
    <source>
        <dbReference type="EMBL" id="GLK12657.1"/>
    </source>
</evidence>
<dbReference type="GO" id="GO:0016491">
    <property type="term" value="F:oxidoreductase activity"/>
    <property type="evidence" value="ECO:0007669"/>
    <property type="project" value="UniProtKB-KW"/>
</dbReference>
<dbReference type="InterPro" id="IPR036291">
    <property type="entry name" value="NAD(P)-bd_dom_sf"/>
</dbReference>
<feature type="domain" description="Ketoreductase" evidence="3">
    <location>
        <begin position="7"/>
        <end position="189"/>
    </location>
</feature>
<gene>
    <name evidence="4" type="ORF">GCM10017600_60670</name>
</gene>
<evidence type="ECO:0000313" key="5">
    <source>
        <dbReference type="Proteomes" id="UP001143474"/>
    </source>
</evidence>